<dbReference type="InterPro" id="IPR002123">
    <property type="entry name" value="Plipid/glycerol_acylTrfase"/>
</dbReference>
<dbReference type="GO" id="GO:0006629">
    <property type="term" value="P:lipid metabolic process"/>
    <property type="evidence" value="ECO:0007669"/>
    <property type="project" value="UniProtKB-KW"/>
</dbReference>
<feature type="compositionally biased region" description="Polar residues" evidence="11">
    <location>
        <begin position="575"/>
        <end position="586"/>
    </location>
</feature>
<dbReference type="RefSeq" id="WP_198568686.1">
    <property type="nucleotide sequence ID" value="NZ_CP066167.1"/>
</dbReference>
<sequence length="592" mass="67071">MISVDAVIEERFPRLATGNPHIRKTLAALLQYLFHEAEFKQFEKDYPHLQGLDFVEQVLDFFDFGYAVSALDKERIPVSGRVVIISNHPIGSLDGLALLKLVSEVRGDVKVVANDVLYAIKPLRSMLLPVDNMSGKANRKENLKAIQDHLKGEGAVIIFPAGEVSRFSPAGIRDGRWHNGFIKFAEKTNAPILPVHINARNSVFFYALSMLAKPLSTLWLIREMFKQNNRTVRVTIGPAIETDLHRNLPLTAQAKVRLFKKHIYKLGKRRRRGEPCFMPEAQPVAHPEDRQLLRRAIRQCEKLGTTRDGMEIYCYQYSGDCVIMREIGRLREISFRAVGEGTGHRRDVDTYDAYYDHIVLWDENQLELVGAYRLKRGASLEGDQQFYSATLFDYDPGLSGPIFEQGAELGRSFVQPRYWGRSALDYLWQGVGTYLRRHRDVRYLFGPVSLSDSMPKAAKDLIVQFYQAHFVAPEQWASAKLPYRSEHQPSPFTGENYNEEFARLKAQLSAMDCAVPTLYKQYTELCEPGGVSFADFNIDPDFADCIDGLVMVDIEQMKPARYKRYIDSSGLRSAGLQSAGPQSASDTDSHAA</sequence>
<dbReference type="SUPFAM" id="SSF55729">
    <property type="entry name" value="Acyl-CoA N-acyltransferases (Nat)"/>
    <property type="match status" value="1"/>
</dbReference>
<comment type="function">
    <text evidence="9">Catalyzes the first step in the biosynthesis of ornithine lipids, which are phosphorus-free membrane lipids. Catalyzes the 3-hydroxyacyl-acyl carrier protein-dependent acylation of ornithine to form lyso-ornithine lipid (LOL).</text>
</comment>
<evidence type="ECO:0000256" key="2">
    <source>
        <dbReference type="ARBA" id="ARBA00022516"/>
    </source>
</evidence>
<dbReference type="Gene3D" id="3.40.630.30">
    <property type="match status" value="1"/>
</dbReference>
<dbReference type="PANTHER" id="PTHR37323">
    <property type="entry name" value="GCN5-RELATED N-ACETYLTRANSFERASE"/>
    <property type="match status" value="1"/>
</dbReference>
<keyword evidence="14" id="KW-1185">Reference proteome</keyword>
<evidence type="ECO:0000259" key="12">
    <source>
        <dbReference type="SMART" id="SM00563"/>
    </source>
</evidence>
<dbReference type="CDD" id="cd07986">
    <property type="entry name" value="LPLAT_ACT14924-like"/>
    <property type="match status" value="1"/>
</dbReference>
<keyword evidence="5 13" id="KW-0012">Acyltransferase</keyword>
<evidence type="ECO:0000256" key="3">
    <source>
        <dbReference type="ARBA" id="ARBA00022679"/>
    </source>
</evidence>
<dbReference type="EC" id="2.3.2.30" evidence="7"/>
<organism evidence="13 14">
    <name type="scientific">Spongiibacter nanhainus</name>
    <dbReference type="NCBI Taxonomy" id="2794344"/>
    <lineage>
        <taxon>Bacteria</taxon>
        <taxon>Pseudomonadati</taxon>
        <taxon>Pseudomonadota</taxon>
        <taxon>Gammaproteobacteria</taxon>
        <taxon>Cellvibrionales</taxon>
        <taxon>Spongiibacteraceae</taxon>
        <taxon>Spongiibacter</taxon>
    </lineage>
</organism>
<keyword evidence="2" id="KW-0444">Lipid biosynthesis</keyword>
<evidence type="ECO:0000256" key="8">
    <source>
        <dbReference type="ARBA" id="ARBA00039866"/>
    </source>
</evidence>
<dbReference type="SUPFAM" id="SSF69593">
    <property type="entry name" value="Glycerol-3-phosphate (1)-acyltransferase"/>
    <property type="match status" value="1"/>
</dbReference>
<evidence type="ECO:0000256" key="9">
    <source>
        <dbReference type="ARBA" id="ARBA00045724"/>
    </source>
</evidence>
<keyword evidence="3 13" id="KW-0808">Transferase</keyword>
<dbReference type="InterPro" id="IPR016181">
    <property type="entry name" value="Acyl_CoA_acyltransferase"/>
</dbReference>
<evidence type="ECO:0000256" key="11">
    <source>
        <dbReference type="SAM" id="MobiDB-lite"/>
    </source>
</evidence>
<evidence type="ECO:0000256" key="1">
    <source>
        <dbReference type="ARBA" id="ARBA00005189"/>
    </source>
</evidence>
<feature type="region of interest" description="Disordered" evidence="11">
    <location>
        <begin position="572"/>
        <end position="592"/>
    </location>
</feature>
<evidence type="ECO:0000256" key="10">
    <source>
        <dbReference type="ARBA" id="ARBA00047785"/>
    </source>
</evidence>
<dbReference type="KEGG" id="snan:I6N98_12510"/>
<dbReference type="Pfam" id="PF13444">
    <property type="entry name" value="Acetyltransf_5"/>
    <property type="match status" value="1"/>
</dbReference>
<evidence type="ECO:0000256" key="6">
    <source>
        <dbReference type="ARBA" id="ARBA00038095"/>
    </source>
</evidence>
<feature type="domain" description="Phospholipid/glycerol acyltransferase" evidence="12">
    <location>
        <begin position="82"/>
        <end position="200"/>
    </location>
</feature>
<dbReference type="InterPro" id="IPR045746">
    <property type="entry name" value="ACT14924-like_Acyltransf_dom"/>
</dbReference>
<dbReference type="AlphaFoldDB" id="A0A7T4QYK1"/>
<protein>
    <recommendedName>
        <fullName evidence="8">L-ornithine N(alpha)-acyltransferase</fullName>
        <ecNumber evidence="7">2.3.2.30</ecNumber>
    </recommendedName>
</protein>
<comment type="pathway">
    <text evidence="1">Lipid metabolism.</text>
</comment>
<dbReference type="SMART" id="SM00563">
    <property type="entry name" value="PlsC"/>
    <property type="match status" value="1"/>
</dbReference>
<evidence type="ECO:0000256" key="7">
    <source>
        <dbReference type="ARBA" id="ARBA00039058"/>
    </source>
</evidence>
<evidence type="ECO:0000256" key="4">
    <source>
        <dbReference type="ARBA" id="ARBA00023098"/>
    </source>
</evidence>
<gene>
    <name evidence="13" type="ORF">I6N98_12510</name>
</gene>
<dbReference type="PANTHER" id="PTHR37323:SF1">
    <property type="entry name" value="L-ORNITHINE N(ALPHA)-ACYLTRANSFERASE"/>
    <property type="match status" value="1"/>
</dbReference>
<name>A0A7T4QYK1_9GAMM</name>
<comment type="similarity">
    <text evidence="6">Belongs to the acetyltransferase family. OlsB subfamily.</text>
</comment>
<evidence type="ECO:0000313" key="13">
    <source>
        <dbReference type="EMBL" id="QQD17184.1"/>
    </source>
</evidence>
<comment type="catalytic activity">
    <reaction evidence="10">
        <text>a (3R)-hydroxyacyl-[ACP] + L-ornithine = a lyso-ornithine lipid + holo-[ACP] + H(+)</text>
        <dbReference type="Rhea" id="RHEA:20633"/>
        <dbReference type="Rhea" id="RHEA-COMP:9685"/>
        <dbReference type="Rhea" id="RHEA-COMP:9945"/>
        <dbReference type="ChEBI" id="CHEBI:15378"/>
        <dbReference type="ChEBI" id="CHEBI:46911"/>
        <dbReference type="ChEBI" id="CHEBI:64479"/>
        <dbReference type="ChEBI" id="CHEBI:78827"/>
        <dbReference type="ChEBI" id="CHEBI:138482"/>
        <dbReference type="EC" id="2.3.2.30"/>
    </reaction>
    <physiologicalReaction direction="left-to-right" evidence="10">
        <dbReference type="Rhea" id="RHEA:20634"/>
    </physiologicalReaction>
</comment>
<accession>A0A7T4QYK1</accession>
<dbReference type="GO" id="GO:0043810">
    <property type="term" value="F:ornithine-acyl [acyl carrier protein] N-acyltransferase activity"/>
    <property type="evidence" value="ECO:0007669"/>
    <property type="project" value="UniProtKB-EC"/>
</dbReference>
<evidence type="ECO:0000313" key="14">
    <source>
        <dbReference type="Proteomes" id="UP000596063"/>
    </source>
</evidence>
<proteinExistence type="inferred from homology"/>
<dbReference type="Pfam" id="PF19576">
    <property type="entry name" value="Acyltransf_2"/>
    <property type="match status" value="1"/>
</dbReference>
<dbReference type="Proteomes" id="UP000596063">
    <property type="component" value="Chromosome"/>
</dbReference>
<reference evidence="13 14" key="1">
    <citation type="submission" date="2020-12" db="EMBL/GenBank/DDBJ databases">
        <authorList>
            <person name="Shan Y."/>
        </authorList>
    </citation>
    <scope>NUCLEOTIDE SEQUENCE [LARGE SCALE GENOMIC DNA]</scope>
    <source>
        <strain evidence="14">csc3.9</strain>
    </source>
</reference>
<dbReference type="EMBL" id="CP066167">
    <property type="protein sequence ID" value="QQD17184.1"/>
    <property type="molecule type" value="Genomic_DNA"/>
</dbReference>
<evidence type="ECO:0000256" key="5">
    <source>
        <dbReference type="ARBA" id="ARBA00023315"/>
    </source>
</evidence>
<dbReference type="InterPro" id="IPR052351">
    <property type="entry name" value="Ornithine_N-alpha-AT"/>
</dbReference>
<keyword evidence="4" id="KW-0443">Lipid metabolism</keyword>